<dbReference type="Gene3D" id="3.30.1330.30">
    <property type="match status" value="1"/>
</dbReference>
<evidence type="ECO:0000256" key="1">
    <source>
        <dbReference type="ARBA" id="ARBA00022603"/>
    </source>
</evidence>
<dbReference type="GO" id="GO:0032259">
    <property type="term" value="P:methylation"/>
    <property type="evidence" value="ECO:0007669"/>
    <property type="project" value="UniProtKB-KW"/>
</dbReference>
<dbReference type="PANTHER" id="PTHR43191:SF2">
    <property type="entry name" value="RRNA METHYLTRANSFERASE 3, MITOCHONDRIAL"/>
    <property type="match status" value="1"/>
</dbReference>
<evidence type="ECO:0000313" key="6">
    <source>
        <dbReference type="Proteomes" id="UP000517916"/>
    </source>
</evidence>
<feature type="domain" description="tRNA/rRNA methyltransferase SpoU type" evidence="3">
    <location>
        <begin position="120"/>
        <end position="260"/>
    </location>
</feature>
<evidence type="ECO:0000313" key="5">
    <source>
        <dbReference type="EMBL" id="MBA8924753.1"/>
    </source>
</evidence>
<dbReference type="Pfam" id="PF22655">
    <property type="entry name" value="SpoU_sub_bind_like"/>
    <property type="match status" value="1"/>
</dbReference>
<dbReference type="RefSeq" id="WP_182836924.1">
    <property type="nucleotide sequence ID" value="NZ_BAAABQ010000001.1"/>
</dbReference>
<dbReference type="Gene3D" id="3.40.1280.10">
    <property type="match status" value="1"/>
</dbReference>
<dbReference type="SUPFAM" id="SSF75217">
    <property type="entry name" value="alpha/beta knot"/>
    <property type="match status" value="1"/>
</dbReference>
<dbReference type="Proteomes" id="UP000517916">
    <property type="component" value="Unassembled WGS sequence"/>
</dbReference>
<accession>A0ABR6BCZ3</accession>
<dbReference type="InterPro" id="IPR001537">
    <property type="entry name" value="SpoU_MeTrfase"/>
</dbReference>
<protein>
    <submittedName>
        <fullName evidence="5">TrmH family RNA methyltransferase</fullName>
    </submittedName>
</protein>
<dbReference type="PANTHER" id="PTHR43191">
    <property type="entry name" value="RRNA METHYLTRANSFERASE 3"/>
    <property type="match status" value="1"/>
</dbReference>
<dbReference type="InterPro" id="IPR051259">
    <property type="entry name" value="rRNA_Methyltransferase"/>
</dbReference>
<dbReference type="EMBL" id="JACJID010000001">
    <property type="protein sequence ID" value="MBA8924753.1"/>
    <property type="molecule type" value="Genomic_DNA"/>
</dbReference>
<evidence type="ECO:0000259" key="4">
    <source>
        <dbReference type="Pfam" id="PF22655"/>
    </source>
</evidence>
<feature type="domain" description="SpoU L30e-like N-terminal" evidence="4">
    <location>
        <begin position="10"/>
        <end position="99"/>
    </location>
</feature>
<sequence>MSALKVSTRNARFQQWESLLLNRTKRQRNGEFLVQGVRPITLAVEQGWTVRAWLYPSGRKLSRWAGDLLDGVAAQRVEMDPELLRELGDKVEQAPELIAVVALPAEDLGDVVVASDFLGVVFDRPTSPGNVGTLVRSADAFGAHCVIVSGHAADVYDPKAVRASTGSLFALPVVRAESAAAVLGWVRAQDVAVQVVGTDEHGTVRVDRHDLTGPTLLVVGNETAGMSAAWREACDTVVSIPIGGAASSLNAATAGSVVLYEAARQRG</sequence>
<evidence type="ECO:0000259" key="3">
    <source>
        <dbReference type="Pfam" id="PF00588"/>
    </source>
</evidence>
<organism evidence="5 6">
    <name type="scientific">Kutzneria viridogrisea</name>
    <dbReference type="NCBI Taxonomy" id="47990"/>
    <lineage>
        <taxon>Bacteria</taxon>
        <taxon>Bacillati</taxon>
        <taxon>Actinomycetota</taxon>
        <taxon>Actinomycetes</taxon>
        <taxon>Pseudonocardiales</taxon>
        <taxon>Pseudonocardiaceae</taxon>
        <taxon>Kutzneria</taxon>
    </lineage>
</organism>
<reference evidence="5 6" key="1">
    <citation type="submission" date="2020-08" db="EMBL/GenBank/DDBJ databases">
        <title>Genomic Encyclopedia of Archaeal and Bacterial Type Strains, Phase II (KMG-II): from individual species to whole genera.</title>
        <authorList>
            <person name="Goeker M."/>
        </authorList>
    </citation>
    <scope>NUCLEOTIDE SEQUENCE [LARGE SCALE GENOMIC DNA]</scope>
    <source>
        <strain evidence="5 6">DSM 43850</strain>
    </source>
</reference>
<keyword evidence="1 5" id="KW-0489">Methyltransferase</keyword>
<keyword evidence="6" id="KW-1185">Reference proteome</keyword>
<gene>
    <name evidence="5" type="ORF">BC739_001950</name>
</gene>
<comment type="caution">
    <text evidence="5">The sequence shown here is derived from an EMBL/GenBank/DDBJ whole genome shotgun (WGS) entry which is preliminary data.</text>
</comment>
<dbReference type="InterPro" id="IPR029064">
    <property type="entry name" value="Ribosomal_eL30-like_sf"/>
</dbReference>
<dbReference type="GO" id="GO:0008168">
    <property type="term" value="F:methyltransferase activity"/>
    <property type="evidence" value="ECO:0007669"/>
    <property type="project" value="UniProtKB-KW"/>
</dbReference>
<dbReference type="SUPFAM" id="SSF55315">
    <property type="entry name" value="L30e-like"/>
    <property type="match status" value="1"/>
</dbReference>
<dbReference type="InterPro" id="IPR029026">
    <property type="entry name" value="tRNA_m1G_MTases_N"/>
</dbReference>
<keyword evidence="2" id="KW-0808">Transferase</keyword>
<evidence type="ECO:0000256" key="2">
    <source>
        <dbReference type="ARBA" id="ARBA00022679"/>
    </source>
</evidence>
<dbReference type="Pfam" id="PF00588">
    <property type="entry name" value="SpoU_methylase"/>
    <property type="match status" value="1"/>
</dbReference>
<dbReference type="InterPro" id="IPR029028">
    <property type="entry name" value="Alpha/beta_knot_MTases"/>
</dbReference>
<name>A0ABR6BCZ3_9PSEU</name>
<proteinExistence type="predicted"/>
<dbReference type="InterPro" id="IPR054578">
    <property type="entry name" value="SpoU_sub_bind-like_N"/>
</dbReference>